<dbReference type="OrthoDB" id="6236343at2759"/>
<dbReference type="Pfam" id="PF11703">
    <property type="entry name" value="UPF0506"/>
    <property type="match status" value="1"/>
</dbReference>
<name>A0A8S9Z394_9TREM</name>
<evidence type="ECO:0000313" key="8">
    <source>
        <dbReference type="EMBL" id="KAF7259853.1"/>
    </source>
</evidence>
<sequence length="88" mass="9897">MLQAWLILCVLLSVTEGSAVDFFKPPPTDCYNAGQLCTWSVFNKCCPDLVCELRYGFTGICSVCLRPGNFCVKDRQCCNNKCYYMACL</sequence>
<keyword evidence="9" id="KW-1185">Reference proteome</keyword>
<evidence type="ECO:0000256" key="4">
    <source>
        <dbReference type="ARBA" id="ARBA00022854"/>
    </source>
</evidence>
<dbReference type="AlphaFoldDB" id="A0A8S9Z394"/>
<evidence type="ECO:0000256" key="5">
    <source>
        <dbReference type="ARBA" id="ARBA00023157"/>
    </source>
</evidence>
<feature type="chain" id="PRO_5035894744" description="UPF0506 domain-containing protein" evidence="6">
    <location>
        <begin position="18"/>
        <end position="88"/>
    </location>
</feature>
<proteinExistence type="predicted"/>
<comment type="caution">
    <text evidence="8">The sequence shown here is derived from an EMBL/GenBank/DDBJ whole genome shotgun (WGS) entry which is preliminary data.</text>
</comment>
<organism evidence="8 9">
    <name type="scientific">Paragonimus skrjabini miyazakii</name>
    <dbReference type="NCBI Taxonomy" id="59628"/>
    <lineage>
        <taxon>Eukaryota</taxon>
        <taxon>Metazoa</taxon>
        <taxon>Spiralia</taxon>
        <taxon>Lophotrochozoa</taxon>
        <taxon>Platyhelminthes</taxon>
        <taxon>Trematoda</taxon>
        <taxon>Digenea</taxon>
        <taxon>Plagiorchiida</taxon>
        <taxon>Troglotremata</taxon>
        <taxon>Troglotrematidae</taxon>
        <taxon>Paragonimus</taxon>
    </lineage>
</organism>
<feature type="domain" description="UPF0506" evidence="7">
    <location>
        <begin position="30"/>
        <end position="87"/>
    </location>
</feature>
<dbReference type="Proteomes" id="UP000822476">
    <property type="component" value="Unassembled WGS sequence"/>
</dbReference>
<feature type="signal peptide" evidence="6">
    <location>
        <begin position="1"/>
        <end position="17"/>
    </location>
</feature>
<gene>
    <name evidence="8" type="ORF">EG68_02514</name>
</gene>
<evidence type="ECO:0000259" key="7">
    <source>
        <dbReference type="Pfam" id="PF11703"/>
    </source>
</evidence>
<evidence type="ECO:0000256" key="6">
    <source>
        <dbReference type="SAM" id="SignalP"/>
    </source>
</evidence>
<evidence type="ECO:0000256" key="3">
    <source>
        <dbReference type="ARBA" id="ARBA00022729"/>
    </source>
</evidence>
<dbReference type="GO" id="GO:0005576">
    <property type="term" value="C:extracellular region"/>
    <property type="evidence" value="ECO:0007669"/>
    <property type="project" value="UniProtKB-SubCell"/>
</dbReference>
<evidence type="ECO:0000313" key="9">
    <source>
        <dbReference type="Proteomes" id="UP000822476"/>
    </source>
</evidence>
<keyword evidence="2" id="KW-0964">Secreted</keyword>
<keyword evidence="4" id="KW-0960">Knottin</keyword>
<keyword evidence="3 6" id="KW-0732">Signal</keyword>
<dbReference type="InterPro" id="IPR021712">
    <property type="entry name" value="UPF0506"/>
</dbReference>
<evidence type="ECO:0000256" key="2">
    <source>
        <dbReference type="ARBA" id="ARBA00022525"/>
    </source>
</evidence>
<protein>
    <recommendedName>
        <fullName evidence="7">UPF0506 domain-containing protein</fullName>
    </recommendedName>
</protein>
<comment type="subcellular location">
    <subcellularLocation>
        <location evidence="1">Secreted</location>
    </subcellularLocation>
</comment>
<evidence type="ECO:0000256" key="1">
    <source>
        <dbReference type="ARBA" id="ARBA00004613"/>
    </source>
</evidence>
<reference evidence="8" key="1">
    <citation type="submission" date="2019-07" db="EMBL/GenBank/DDBJ databases">
        <title>Annotation for the trematode Paragonimus miyazaki's.</title>
        <authorList>
            <person name="Choi Y.-J."/>
        </authorList>
    </citation>
    <scope>NUCLEOTIDE SEQUENCE</scope>
    <source>
        <strain evidence="8">Japan</strain>
    </source>
</reference>
<accession>A0A8S9Z394</accession>
<keyword evidence="5" id="KW-1015">Disulfide bond</keyword>
<dbReference type="EMBL" id="JTDE01001008">
    <property type="protein sequence ID" value="KAF7259853.1"/>
    <property type="molecule type" value="Genomic_DNA"/>
</dbReference>